<keyword evidence="4 7" id="KW-0689">Ribosomal protein</keyword>
<accession>A0A1G2BMM6</accession>
<dbReference type="FunFam" id="3.30.420.100:FF:000001">
    <property type="entry name" value="50S ribosomal protein L18"/>
    <property type="match status" value="1"/>
</dbReference>
<evidence type="ECO:0000256" key="6">
    <source>
        <dbReference type="ARBA" id="ARBA00035197"/>
    </source>
</evidence>
<dbReference type="InterPro" id="IPR057268">
    <property type="entry name" value="Ribosomal_L18"/>
</dbReference>
<gene>
    <name evidence="7" type="primary">rplR</name>
    <name evidence="9" type="ORF">A2677_01820</name>
</gene>
<evidence type="ECO:0000256" key="4">
    <source>
        <dbReference type="ARBA" id="ARBA00022980"/>
    </source>
</evidence>
<comment type="subunit">
    <text evidence="7">Part of the 50S ribosomal subunit; part of the 5S rRNA/L5/L18/L25 subcomplex. Contacts the 5S and 23S rRNAs.</text>
</comment>
<dbReference type="NCBIfam" id="TIGR00060">
    <property type="entry name" value="L18_bact"/>
    <property type="match status" value="1"/>
</dbReference>
<proteinExistence type="inferred from homology"/>
<keyword evidence="3 7" id="KW-0694">RNA-binding</keyword>
<evidence type="ECO:0000256" key="5">
    <source>
        <dbReference type="ARBA" id="ARBA00023274"/>
    </source>
</evidence>
<feature type="compositionally biased region" description="Basic residues" evidence="8">
    <location>
        <begin position="7"/>
        <end position="20"/>
    </location>
</feature>
<dbReference type="PANTHER" id="PTHR12899:SF3">
    <property type="entry name" value="LARGE RIBOSOMAL SUBUNIT PROTEIN UL18M"/>
    <property type="match status" value="1"/>
</dbReference>
<evidence type="ECO:0000256" key="1">
    <source>
        <dbReference type="ARBA" id="ARBA00007116"/>
    </source>
</evidence>
<dbReference type="EMBL" id="MHKK01000011">
    <property type="protein sequence ID" value="OGY90393.1"/>
    <property type="molecule type" value="Genomic_DNA"/>
</dbReference>
<feature type="region of interest" description="Disordered" evidence="8">
    <location>
        <begin position="1"/>
        <end position="20"/>
    </location>
</feature>
<dbReference type="GO" id="GO:0008097">
    <property type="term" value="F:5S rRNA binding"/>
    <property type="evidence" value="ECO:0007669"/>
    <property type="project" value="TreeGrafter"/>
</dbReference>
<comment type="function">
    <text evidence="7">This is one of the proteins that bind and probably mediate the attachment of the 5S RNA into the large ribosomal subunit, where it forms part of the central protuberance.</text>
</comment>
<evidence type="ECO:0000313" key="10">
    <source>
        <dbReference type="Proteomes" id="UP000177817"/>
    </source>
</evidence>
<dbReference type="AlphaFoldDB" id="A0A1G2BMM6"/>
<protein>
    <recommendedName>
        <fullName evidence="6 7">Large ribosomal subunit protein uL18</fullName>
    </recommendedName>
</protein>
<dbReference type="HAMAP" id="MF_01337_B">
    <property type="entry name" value="Ribosomal_uL18_B"/>
    <property type="match status" value="1"/>
</dbReference>
<keyword evidence="5 7" id="KW-0687">Ribonucleoprotein</keyword>
<organism evidence="9 10">
    <name type="scientific">Candidatus Komeilibacteria bacterium RIFCSPHIGHO2_01_FULL_52_14</name>
    <dbReference type="NCBI Taxonomy" id="1798549"/>
    <lineage>
        <taxon>Bacteria</taxon>
        <taxon>Candidatus Komeiliibacteriota</taxon>
    </lineage>
</organism>
<dbReference type="SUPFAM" id="SSF53137">
    <property type="entry name" value="Translational machinery components"/>
    <property type="match status" value="1"/>
</dbReference>
<name>A0A1G2BMM6_9BACT</name>
<evidence type="ECO:0000256" key="3">
    <source>
        <dbReference type="ARBA" id="ARBA00022884"/>
    </source>
</evidence>
<evidence type="ECO:0000256" key="7">
    <source>
        <dbReference type="HAMAP-Rule" id="MF_01337"/>
    </source>
</evidence>
<keyword evidence="2 7" id="KW-0699">rRNA-binding</keyword>
<dbReference type="GO" id="GO:0003735">
    <property type="term" value="F:structural constituent of ribosome"/>
    <property type="evidence" value="ECO:0007669"/>
    <property type="project" value="InterPro"/>
</dbReference>
<dbReference type="Proteomes" id="UP000177817">
    <property type="component" value="Unassembled WGS sequence"/>
</dbReference>
<dbReference type="CDD" id="cd00432">
    <property type="entry name" value="Ribosomal_L18_L5e"/>
    <property type="match status" value="1"/>
</dbReference>
<evidence type="ECO:0000313" key="9">
    <source>
        <dbReference type="EMBL" id="OGY90393.1"/>
    </source>
</evidence>
<comment type="caution">
    <text evidence="9">The sequence shown here is derived from an EMBL/GenBank/DDBJ whole genome shotgun (WGS) entry which is preliminary data.</text>
</comment>
<dbReference type="Pfam" id="PF00861">
    <property type="entry name" value="Ribosomal_L18p"/>
    <property type="match status" value="1"/>
</dbReference>
<dbReference type="GO" id="GO:0022625">
    <property type="term" value="C:cytosolic large ribosomal subunit"/>
    <property type="evidence" value="ECO:0007669"/>
    <property type="project" value="TreeGrafter"/>
</dbReference>
<dbReference type="InterPro" id="IPR005484">
    <property type="entry name" value="Ribosomal_uL18_bac/plant/anim"/>
</dbReference>
<reference evidence="9 10" key="1">
    <citation type="journal article" date="2016" name="Nat. Commun.">
        <title>Thousands of microbial genomes shed light on interconnected biogeochemical processes in an aquifer system.</title>
        <authorList>
            <person name="Anantharaman K."/>
            <person name="Brown C.T."/>
            <person name="Hug L.A."/>
            <person name="Sharon I."/>
            <person name="Castelle C.J."/>
            <person name="Probst A.J."/>
            <person name="Thomas B.C."/>
            <person name="Singh A."/>
            <person name="Wilkins M.J."/>
            <person name="Karaoz U."/>
            <person name="Brodie E.L."/>
            <person name="Williams K.H."/>
            <person name="Hubbard S.S."/>
            <person name="Banfield J.F."/>
        </authorList>
    </citation>
    <scope>NUCLEOTIDE SEQUENCE [LARGE SCALE GENOMIC DNA]</scope>
</reference>
<comment type="similarity">
    <text evidence="1 7">Belongs to the universal ribosomal protein uL18 family.</text>
</comment>
<evidence type="ECO:0000256" key="8">
    <source>
        <dbReference type="SAM" id="MobiDB-lite"/>
    </source>
</evidence>
<dbReference type="PANTHER" id="PTHR12899">
    <property type="entry name" value="39S RIBOSOMAL PROTEIN L18, MITOCHONDRIAL"/>
    <property type="match status" value="1"/>
</dbReference>
<sequence>MKDQRKVQRAIRKRRSARTRKALRVTETRPRLSIFRSLKHIYGQIIDTNGRILASASDAQLEGKKSKGVAAAKIVGKLLAEKAVAKKIQRVVFDKSHYKYHGRVRAFAEGAREGGLEF</sequence>
<dbReference type="Gene3D" id="3.30.420.100">
    <property type="match status" value="1"/>
</dbReference>
<dbReference type="GO" id="GO:0006412">
    <property type="term" value="P:translation"/>
    <property type="evidence" value="ECO:0007669"/>
    <property type="project" value="UniProtKB-UniRule"/>
</dbReference>
<evidence type="ECO:0000256" key="2">
    <source>
        <dbReference type="ARBA" id="ARBA00022730"/>
    </source>
</evidence>
<dbReference type="InterPro" id="IPR004389">
    <property type="entry name" value="Ribosomal_uL18_bac-type"/>
</dbReference>